<evidence type="ECO:0000313" key="2">
    <source>
        <dbReference type="EMBL" id="KAJ3833524.1"/>
    </source>
</evidence>
<evidence type="ECO:0000313" key="3">
    <source>
        <dbReference type="Proteomes" id="UP001163846"/>
    </source>
</evidence>
<feature type="chain" id="PRO_5041209807" description="Secreted protein" evidence="1">
    <location>
        <begin position="21"/>
        <end position="87"/>
    </location>
</feature>
<accession>A0AA38NZI1</accession>
<sequence>MGLFLRLVGITRLLVMRAECEKDTEGRWGLGGCYVCSVKEIANRFVTGHRIGLSLGNGREPVVEGQGFRPGFRNQCVRNARPQVRGG</sequence>
<keyword evidence="1" id="KW-0732">Signal</keyword>
<protein>
    <recommendedName>
        <fullName evidence="4">Secreted protein</fullName>
    </recommendedName>
</protein>
<dbReference type="AlphaFoldDB" id="A0AA38NZI1"/>
<reference evidence="2" key="1">
    <citation type="submission" date="2022-08" db="EMBL/GenBank/DDBJ databases">
        <authorList>
            <consortium name="DOE Joint Genome Institute"/>
            <person name="Min B."/>
            <person name="Riley R."/>
            <person name="Sierra-Patev S."/>
            <person name="Naranjo-Ortiz M."/>
            <person name="Looney B."/>
            <person name="Konkel Z."/>
            <person name="Slot J.C."/>
            <person name="Sakamoto Y."/>
            <person name="Steenwyk J.L."/>
            <person name="Rokas A."/>
            <person name="Carro J."/>
            <person name="Camarero S."/>
            <person name="Ferreira P."/>
            <person name="Molpeceres G."/>
            <person name="Ruiz-Duenas F.J."/>
            <person name="Serrano A."/>
            <person name="Henrissat B."/>
            <person name="Drula E."/>
            <person name="Hughes K.W."/>
            <person name="Mata J.L."/>
            <person name="Ishikawa N.K."/>
            <person name="Vargas-Isla R."/>
            <person name="Ushijima S."/>
            <person name="Smith C.A."/>
            <person name="Ahrendt S."/>
            <person name="Andreopoulos W."/>
            <person name="He G."/>
            <person name="Labutti K."/>
            <person name="Lipzen A."/>
            <person name="Ng V."/>
            <person name="Sandor L."/>
            <person name="Barry K."/>
            <person name="Martinez A.T."/>
            <person name="Xiao Y."/>
            <person name="Gibbons J.G."/>
            <person name="Terashima K."/>
            <person name="Hibbett D.S."/>
            <person name="Grigoriev I.V."/>
        </authorList>
    </citation>
    <scope>NUCLEOTIDE SEQUENCE</scope>
    <source>
        <strain evidence="2">TFB9207</strain>
    </source>
</reference>
<name>A0AA38NZI1_9AGAR</name>
<organism evidence="2 3">
    <name type="scientific">Lentinula raphanica</name>
    <dbReference type="NCBI Taxonomy" id="153919"/>
    <lineage>
        <taxon>Eukaryota</taxon>
        <taxon>Fungi</taxon>
        <taxon>Dikarya</taxon>
        <taxon>Basidiomycota</taxon>
        <taxon>Agaricomycotina</taxon>
        <taxon>Agaricomycetes</taxon>
        <taxon>Agaricomycetidae</taxon>
        <taxon>Agaricales</taxon>
        <taxon>Marasmiineae</taxon>
        <taxon>Omphalotaceae</taxon>
        <taxon>Lentinula</taxon>
    </lineage>
</organism>
<keyword evidence="3" id="KW-1185">Reference proteome</keyword>
<proteinExistence type="predicted"/>
<dbReference type="Proteomes" id="UP001163846">
    <property type="component" value="Unassembled WGS sequence"/>
</dbReference>
<evidence type="ECO:0008006" key="4">
    <source>
        <dbReference type="Google" id="ProtNLM"/>
    </source>
</evidence>
<feature type="signal peptide" evidence="1">
    <location>
        <begin position="1"/>
        <end position="20"/>
    </location>
</feature>
<dbReference type="EMBL" id="MU806678">
    <property type="protein sequence ID" value="KAJ3833524.1"/>
    <property type="molecule type" value="Genomic_DNA"/>
</dbReference>
<comment type="caution">
    <text evidence="2">The sequence shown here is derived from an EMBL/GenBank/DDBJ whole genome shotgun (WGS) entry which is preliminary data.</text>
</comment>
<gene>
    <name evidence="2" type="ORF">F5878DRAFT_632615</name>
</gene>
<evidence type="ECO:0000256" key="1">
    <source>
        <dbReference type="SAM" id="SignalP"/>
    </source>
</evidence>